<keyword evidence="6 9" id="KW-0029">Amino-acid transport</keyword>
<evidence type="ECO:0000256" key="9">
    <source>
        <dbReference type="RuleBase" id="RU362122"/>
    </source>
</evidence>
<feature type="transmembrane region" description="Helical" evidence="9">
    <location>
        <begin position="91"/>
        <end position="111"/>
    </location>
</feature>
<evidence type="ECO:0000256" key="3">
    <source>
        <dbReference type="ARBA" id="ARBA00022448"/>
    </source>
</evidence>
<protein>
    <recommendedName>
        <fullName evidence="9">Branched-chain amino acid transport system carrier protein</fullName>
    </recommendedName>
</protein>
<evidence type="ECO:0000256" key="5">
    <source>
        <dbReference type="ARBA" id="ARBA00022692"/>
    </source>
</evidence>
<evidence type="ECO:0000313" key="11">
    <source>
        <dbReference type="Proteomes" id="UP000182762"/>
    </source>
</evidence>
<evidence type="ECO:0000256" key="8">
    <source>
        <dbReference type="ARBA" id="ARBA00023136"/>
    </source>
</evidence>
<comment type="subcellular location">
    <subcellularLocation>
        <location evidence="1 9">Cell membrane</location>
        <topology evidence="1 9">Multi-pass membrane protein</topology>
    </subcellularLocation>
</comment>
<feature type="transmembrane region" description="Helical" evidence="9">
    <location>
        <begin position="118"/>
        <end position="138"/>
    </location>
</feature>
<evidence type="ECO:0000256" key="6">
    <source>
        <dbReference type="ARBA" id="ARBA00022970"/>
    </source>
</evidence>
<organism evidence="10 11">
    <name type="scientific">Priestia endophytica DSM 13796</name>
    <dbReference type="NCBI Taxonomy" id="1121089"/>
    <lineage>
        <taxon>Bacteria</taxon>
        <taxon>Bacillati</taxon>
        <taxon>Bacillota</taxon>
        <taxon>Bacilli</taxon>
        <taxon>Bacillales</taxon>
        <taxon>Bacillaceae</taxon>
        <taxon>Priestia</taxon>
    </lineage>
</organism>
<comment type="caution">
    <text evidence="9">Lacks conserved residue(s) required for the propagation of feature annotation.</text>
</comment>
<evidence type="ECO:0000256" key="2">
    <source>
        <dbReference type="ARBA" id="ARBA00008540"/>
    </source>
</evidence>
<keyword evidence="4" id="KW-1003">Cell membrane</keyword>
<feature type="transmembrane region" description="Helical" evidence="9">
    <location>
        <begin position="28"/>
        <end position="53"/>
    </location>
</feature>
<dbReference type="PANTHER" id="PTHR30588">
    <property type="entry name" value="BRANCHED-CHAIN AMINO ACID TRANSPORT SYSTEM 2 CARRIER PROTEIN"/>
    <property type="match status" value="1"/>
</dbReference>
<feature type="transmembrane region" description="Helical" evidence="9">
    <location>
        <begin position="158"/>
        <end position="179"/>
    </location>
</feature>
<dbReference type="PANTHER" id="PTHR30588:SF0">
    <property type="entry name" value="BRANCHED-CHAIN AMINO ACID PERMEASE BRNQ"/>
    <property type="match status" value="1"/>
</dbReference>
<keyword evidence="5 9" id="KW-0812">Transmembrane</keyword>
<proteinExistence type="inferred from homology"/>
<evidence type="ECO:0000256" key="4">
    <source>
        <dbReference type="ARBA" id="ARBA00022475"/>
    </source>
</evidence>
<evidence type="ECO:0000256" key="7">
    <source>
        <dbReference type="ARBA" id="ARBA00022989"/>
    </source>
</evidence>
<keyword evidence="8 9" id="KW-0472">Membrane</keyword>
<name>A0A1I5ZFW2_9BACI</name>
<evidence type="ECO:0000313" key="10">
    <source>
        <dbReference type="EMBL" id="SFQ55321.1"/>
    </source>
</evidence>
<feature type="transmembrane region" description="Helical" evidence="9">
    <location>
        <begin position="65"/>
        <end position="85"/>
    </location>
</feature>
<dbReference type="EMBL" id="FOXX01000004">
    <property type="protein sequence ID" value="SFQ55321.1"/>
    <property type="molecule type" value="Genomic_DNA"/>
</dbReference>
<dbReference type="Pfam" id="PF05525">
    <property type="entry name" value="Branch_AA_trans"/>
    <property type="match status" value="1"/>
</dbReference>
<comment type="function">
    <text evidence="9">Component of the transport system for branched-chain amino acids.</text>
</comment>
<gene>
    <name evidence="10" type="ORF">SAMN02745910_02034</name>
</gene>
<accession>A0A1I5ZFW2</accession>
<comment type="similarity">
    <text evidence="2 9">Belongs to the branched chain amino acid transporter family.</text>
</comment>
<keyword evidence="3 9" id="KW-0813">Transport</keyword>
<evidence type="ECO:0000256" key="1">
    <source>
        <dbReference type="ARBA" id="ARBA00004651"/>
    </source>
</evidence>
<keyword evidence="7 9" id="KW-1133">Transmembrane helix</keyword>
<comment type="caution">
    <text evidence="10">The sequence shown here is derived from an EMBL/GenBank/DDBJ whole genome shotgun (WGS) entry which is preliminary data.</text>
</comment>
<reference evidence="10 11" key="1">
    <citation type="submission" date="2016-10" db="EMBL/GenBank/DDBJ databases">
        <authorList>
            <person name="Varghese N."/>
            <person name="Submissions S."/>
        </authorList>
    </citation>
    <scope>NUCLEOTIDE SEQUENCE [LARGE SCALE GENOMIC DNA]</scope>
    <source>
        <strain evidence="10 11">DSM 13796</strain>
    </source>
</reference>
<sequence length="193" mass="21204">MEKLGLSENGAEVLAKVSTYYFGSYGSFFLGLMITVACLTTSVGLITACASFFHELFPNTSYKKIAVILSIFSTLVANIGLTQLIKDSTPVLMTMYPIAISLIFLTFLHPLFKGRGEVYQGSLIFTFVVSLFDGLNAAKVQIKVIHHLFTEFLPMYDIGLGWLIPSLLGGIGGYIFSILSKETSRPSETQFNK</sequence>
<dbReference type="Proteomes" id="UP000182762">
    <property type="component" value="Unassembled WGS sequence"/>
</dbReference>
<dbReference type="InterPro" id="IPR004685">
    <property type="entry name" value="Brnchd-chn_aa_trnsp_Livcs"/>
</dbReference>
<keyword evidence="11" id="KW-1185">Reference proteome</keyword>